<comment type="caution">
    <text evidence="2">The sequence shown here is derived from an EMBL/GenBank/DDBJ whole genome shotgun (WGS) entry which is preliminary data.</text>
</comment>
<protein>
    <submittedName>
        <fullName evidence="2">Uncharacterized protein</fullName>
    </submittedName>
</protein>
<accession>A0A7C8IJK4</accession>
<proteinExistence type="predicted"/>
<evidence type="ECO:0000256" key="1">
    <source>
        <dbReference type="SAM" id="MobiDB-lite"/>
    </source>
</evidence>
<dbReference type="Proteomes" id="UP000481858">
    <property type="component" value="Unassembled WGS sequence"/>
</dbReference>
<reference evidence="2 3" key="1">
    <citation type="submission" date="2019-12" db="EMBL/GenBank/DDBJ databases">
        <title>Draft genome sequence of the ascomycete Xylaria multiplex DSM 110363.</title>
        <authorList>
            <person name="Buettner E."/>
            <person name="Kellner H."/>
        </authorList>
    </citation>
    <scope>NUCLEOTIDE SEQUENCE [LARGE SCALE GENOMIC DNA]</scope>
    <source>
        <strain evidence="2 3">DSM 110363</strain>
    </source>
</reference>
<sequence length="176" mass="19685">MADRVPLPNPRPGAHRITRAAASTAVVRRNLFQSQFTRRPTPTETMRPGGGDATNSSLTTSSSTNSAETLRLDNDVLSETSEIVIRDKNGDFEIEDPPTPPLDDPDDEVALDDAQENERERQRLAEAVRHHQINHTRMPAQPEEVLELLKASMRAKVAALSEDNWMYEAEEPPRVH</sequence>
<name>A0A7C8IJK4_9PEZI</name>
<evidence type="ECO:0000313" key="2">
    <source>
        <dbReference type="EMBL" id="KAF2965269.1"/>
    </source>
</evidence>
<evidence type="ECO:0000313" key="3">
    <source>
        <dbReference type="Proteomes" id="UP000481858"/>
    </source>
</evidence>
<dbReference type="InParanoid" id="A0A7C8IJK4"/>
<feature type="compositionally biased region" description="Low complexity" evidence="1">
    <location>
        <begin position="37"/>
        <end position="69"/>
    </location>
</feature>
<dbReference type="OrthoDB" id="4188844at2759"/>
<dbReference type="AlphaFoldDB" id="A0A7C8IJK4"/>
<organism evidence="2 3">
    <name type="scientific">Xylaria multiplex</name>
    <dbReference type="NCBI Taxonomy" id="323545"/>
    <lineage>
        <taxon>Eukaryota</taxon>
        <taxon>Fungi</taxon>
        <taxon>Dikarya</taxon>
        <taxon>Ascomycota</taxon>
        <taxon>Pezizomycotina</taxon>
        <taxon>Sordariomycetes</taxon>
        <taxon>Xylariomycetidae</taxon>
        <taxon>Xylariales</taxon>
        <taxon>Xylariaceae</taxon>
        <taxon>Xylaria</taxon>
    </lineage>
</organism>
<gene>
    <name evidence="2" type="ORF">GQX73_g8306</name>
</gene>
<keyword evidence="3" id="KW-1185">Reference proteome</keyword>
<dbReference type="EMBL" id="WUBL01000120">
    <property type="protein sequence ID" value="KAF2965269.1"/>
    <property type="molecule type" value="Genomic_DNA"/>
</dbReference>
<feature type="compositionally biased region" description="Acidic residues" evidence="1">
    <location>
        <begin position="103"/>
        <end position="115"/>
    </location>
</feature>
<feature type="region of interest" description="Disordered" evidence="1">
    <location>
        <begin position="25"/>
        <end position="120"/>
    </location>
</feature>